<name>A0A6M3KJD1_9ZZZZ</name>
<organism evidence="1">
    <name type="scientific">viral metagenome</name>
    <dbReference type="NCBI Taxonomy" id="1070528"/>
    <lineage>
        <taxon>unclassified sequences</taxon>
        <taxon>metagenomes</taxon>
        <taxon>organismal metagenomes</taxon>
    </lineage>
</organism>
<accession>A0A6M3KJD1</accession>
<protein>
    <submittedName>
        <fullName evidence="1">Uncharacterized protein</fullName>
    </submittedName>
</protein>
<reference evidence="1" key="1">
    <citation type="submission" date="2020-03" db="EMBL/GenBank/DDBJ databases">
        <title>The deep terrestrial virosphere.</title>
        <authorList>
            <person name="Holmfeldt K."/>
            <person name="Nilsson E."/>
            <person name="Simone D."/>
            <person name="Lopez-Fernandez M."/>
            <person name="Wu X."/>
            <person name="de Brujin I."/>
            <person name="Lundin D."/>
            <person name="Andersson A."/>
            <person name="Bertilsson S."/>
            <person name="Dopson M."/>
        </authorList>
    </citation>
    <scope>NUCLEOTIDE SEQUENCE</scope>
    <source>
        <strain evidence="1">MM415A00499</strain>
    </source>
</reference>
<gene>
    <name evidence="1" type="ORF">MM415A00499_0009</name>
</gene>
<evidence type="ECO:0000313" key="1">
    <source>
        <dbReference type="EMBL" id="QJA81734.1"/>
    </source>
</evidence>
<dbReference type="AlphaFoldDB" id="A0A6M3KJD1"/>
<dbReference type="EMBL" id="MT142468">
    <property type="protein sequence ID" value="QJA81734.1"/>
    <property type="molecule type" value="Genomic_DNA"/>
</dbReference>
<sequence>MRKYLLAILLVLLMSSNGYAAQGWTSLGDATLGAGMIYYNGGGGFSIATDGSDYLSSTRIDDTKGNGDTGYTYSADKVYDENVKTRGLHEAIAANTDPFTITPTGGWTAAMRFDFWITDTTDGGDIALSETGPPADGTLAVLHNASSNTIEIPNSDGNLEIPNDGTVVLEVYESYAVVYRTDRWVPLNDKSTANYATLTTVETEFIPVGWMIDGASAPDASATFTSGTEKVDARTFAGDADEDLVFYWNIPLDLDTTSGVKFLVNCIVTSATGPSSETWQFELQGCSLGSGDALDCTLGTAQTSNSGSRTDAQYDLVGTAYSAAMTSTHITDLAVGENAIFKLYRDVDDTDTYVQVVGVIGITLKYKRFHNATF</sequence>
<proteinExistence type="predicted"/>